<proteinExistence type="predicted"/>
<dbReference type="EMBL" id="KZ819967">
    <property type="protein sequence ID" value="PWN50121.1"/>
    <property type="molecule type" value="Genomic_DNA"/>
</dbReference>
<reference evidence="1 2" key="1">
    <citation type="journal article" date="2018" name="Mol. Biol. Evol.">
        <title>Broad Genomic Sampling Reveals a Smut Pathogenic Ancestry of the Fungal Clade Ustilaginomycotina.</title>
        <authorList>
            <person name="Kijpornyongpan T."/>
            <person name="Mondo S.J."/>
            <person name="Barry K."/>
            <person name="Sandor L."/>
            <person name="Lee J."/>
            <person name="Lipzen A."/>
            <person name="Pangilinan J."/>
            <person name="LaButti K."/>
            <person name="Hainaut M."/>
            <person name="Henrissat B."/>
            <person name="Grigoriev I.V."/>
            <person name="Spatafora J.W."/>
            <person name="Aime M.C."/>
        </authorList>
    </citation>
    <scope>NUCLEOTIDE SEQUENCE [LARGE SCALE GENOMIC DNA]</scope>
    <source>
        <strain evidence="1 2">SA 807</strain>
    </source>
</reference>
<protein>
    <submittedName>
        <fullName evidence="1">Uncharacterized protein</fullName>
    </submittedName>
</protein>
<dbReference type="Proteomes" id="UP000245626">
    <property type="component" value="Unassembled WGS sequence"/>
</dbReference>
<accession>A0ACD0NWG0</accession>
<keyword evidence="2" id="KW-1185">Reference proteome</keyword>
<evidence type="ECO:0000313" key="2">
    <source>
        <dbReference type="Proteomes" id="UP000245626"/>
    </source>
</evidence>
<organism evidence="1 2">
    <name type="scientific">Violaceomyces palustris</name>
    <dbReference type="NCBI Taxonomy" id="1673888"/>
    <lineage>
        <taxon>Eukaryota</taxon>
        <taxon>Fungi</taxon>
        <taxon>Dikarya</taxon>
        <taxon>Basidiomycota</taxon>
        <taxon>Ustilaginomycotina</taxon>
        <taxon>Ustilaginomycetes</taxon>
        <taxon>Violaceomycetales</taxon>
        <taxon>Violaceomycetaceae</taxon>
        <taxon>Violaceomyces</taxon>
    </lineage>
</organism>
<evidence type="ECO:0000313" key="1">
    <source>
        <dbReference type="EMBL" id="PWN50121.1"/>
    </source>
</evidence>
<name>A0ACD0NWG0_9BASI</name>
<gene>
    <name evidence="1" type="ORF">IE53DRAFT_110563</name>
</gene>
<sequence>MRTVEWQSGVSERVKESVDECVCASIVCVRVVGCLSGWVRVSKLAPYHPTTTFPTPIRHPKKKKKRERKKEKVTSNIFLLYFHLSFPSLPPAAPPPPPSPSSPSPPRDSGPRRKEKGEGERNKTEPRGWANHTNRSLTQRSQDPSNIVSNLSFPSQPLPATLRILDLPLGSQIWSLTLNLKRLPPPSLLRSPTFCFSTSRVQTDPCLVTVDSTHPPNHISFIRYPRLSFPYPYKYMDSNT</sequence>